<dbReference type="Gene3D" id="2.40.128.520">
    <property type="match status" value="1"/>
</dbReference>
<feature type="domain" description="DUF2147" evidence="2">
    <location>
        <begin position="32"/>
        <end position="125"/>
    </location>
</feature>
<reference evidence="3 4" key="1">
    <citation type="submission" date="2022-10" db="EMBL/GenBank/DDBJ databases">
        <title>Comparative genomics and taxonomic characterization of three novel marine species of genus Reichenbachiella exhibiting antioxidant and polysaccharide degradation activities.</title>
        <authorList>
            <person name="Muhammad N."/>
            <person name="Lee Y.-J."/>
            <person name="Ko J."/>
            <person name="Kim S.-G."/>
        </authorList>
    </citation>
    <scope>NUCLEOTIDE SEQUENCE [LARGE SCALE GENOMIC DNA]</scope>
    <source>
        <strain evidence="3 4">ABR2-5</strain>
    </source>
</reference>
<protein>
    <submittedName>
        <fullName evidence="3">DUF2147 domain-containing protein</fullName>
    </submittedName>
</protein>
<feature type="signal peptide" evidence="1">
    <location>
        <begin position="1"/>
        <end position="24"/>
    </location>
</feature>
<dbReference type="InterPro" id="IPR019223">
    <property type="entry name" value="DUF2147"/>
</dbReference>
<proteinExistence type="predicted"/>
<evidence type="ECO:0000256" key="1">
    <source>
        <dbReference type="SAM" id="SignalP"/>
    </source>
</evidence>
<dbReference type="Proteomes" id="UP001300692">
    <property type="component" value="Unassembled WGS sequence"/>
</dbReference>
<keyword evidence="4" id="KW-1185">Reference proteome</keyword>
<dbReference type="Pfam" id="PF09917">
    <property type="entry name" value="DUF2147"/>
    <property type="match status" value="1"/>
</dbReference>
<sequence length="128" mass="14396">MKAKRIVIIGLGVAIALLSLKVMAQNGPDITGKWYAEEMDESVIEVTRLSDGSYEGIIISSKEEGFVGHKVIYGFKYDDKEKLYTGTINSAARNMELDGTIQLEQSSKLKVTGKKFFMTKTFYWIKKD</sequence>
<comment type="caution">
    <text evidence="3">The sequence shown here is derived from an EMBL/GenBank/DDBJ whole genome shotgun (WGS) entry which is preliminary data.</text>
</comment>
<name>A0ABT3CR29_9BACT</name>
<feature type="chain" id="PRO_5045092356" evidence="1">
    <location>
        <begin position="25"/>
        <end position="128"/>
    </location>
</feature>
<dbReference type="EMBL" id="JAOYOD010000001">
    <property type="protein sequence ID" value="MCV9386077.1"/>
    <property type="molecule type" value="Genomic_DNA"/>
</dbReference>
<gene>
    <name evidence="3" type="ORF">N7U62_05350</name>
</gene>
<organism evidence="3 4">
    <name type="scientific">Reichenbachiella ulvae</name>
    <dbReference type="NCBI Taxonomy" id="2980104"/>
    <lineage>
        <taxon>Bacteria</taxon>
        <taxon>Pseudomonadati</taxon>
        <taxon>Bacteroidota</taxon>
        <taxon>Cytophagia</taxon>
        <taxon>Cytophagales</taxon>
        <taxon>Reichenbachiellaceae</taxon>
        <taxon>Reichenbachiella</taxon>
    </lineage>
</organism>
<evidence type="ECO:0000313" key="3">
    <source>
        <dbReference type="EMBL" id="MCV9386077.1"/>
    </source>
</evidence>
<keyword evidence="1" id="KW-0732">Signal</keyword>
<dbReference type="RefSeq" id="WP_264136862.1">
    <property type="nucleotide sequence ID" value="NZ_JAOYOD010000001.1"/>
</dbReference>
<evidence type="ECO:0000313" key="4">
    <source>
        <dbReference type="Proteomes" id="UP001300692"/>
    </source>
</evidence>
<evidence type="ECO:0000259" key="2">
    <source>
        <dbReference type="Pfam" id="PF09917"/>
    </source>
</evidence>
<accession>A0ABT3CR29</accession>